<dbReference type="GO" id="GO:0030246">
    <property type="term" value="F:carbohydrate binding"/>
    <property type="evidence" value="ECO:0007669"/>
    <property type="project" value="UniProtKB-KW"/>
</dbReference>
<evidence type="ECO:0000256" key="10">
    <source>
        <dbReference type="ARBA" id="ARBA00022734"/>
    </source>
</evidence>
<dbReference type="GO" id="GO:0008270">
    <property type="term" value="F:zinc ion binding"/>
    <property type="evidence" value="ECO:0007669"/>
    <property type="project" value="UniProtKB-KW"/>
</dbReference>
<sequence length="1151" mass="129359">MDITKEREDMEEINHFSHKKHPLKIVNSEMIANATLENHVGGVIGCYACQKPISSSGFAYGCIQCRHFMHKACAQLPLTINLPSLYEHPLTIFDFGSIKDFRSWFCNVCCSVNQFKGFCYNFGKPEYNINFNACIECCVVEIARKAEADAMKKEAGMKVEHEGHPQHTLSLQLRPAAIRCDACKTEDKGLFYICDSCDFWIHKTCASLAPTIHLPHHPDHPLTLVYSLPEKFYKFSYYCEFCKIYIRRNDWLYHCENCRYFCHIKCALNAELPSTPRDGPSTSIADEEVDNLLQFPMSNAFTDTLKLLHSGMIAPDDDDDKKGMINHWSHRHPLILNVKDQADMSGTSSDRVEVCHGCVRPLSLPYYSCKLDGCSFTLHKYCAELPLKLHHQLHPAHLHELTLQHRPYYQCNGCFSHGNNFYYQCQTCKFYLCVNCAFLPKSIKHKSHKHPLIQVIDPEPLCSACNKWSDIMSYACKACNFILSKECAMRLPNSIAHRYCKGHEIPLMYPPIMDHPEDFFCDILYFEINRFDVDATNILYSGDAMPSVGTIEFNKVNYLTRVGQAIYADTIPIWDKKSGKVSDFTTHFTFIIDTQLQSTYGHGLTFFLAPVGFQIPPNSAGGFLGLFNTTYTDSSRNQMIVIEFDSFVNSEWDPPYEHVGINKNSIHSVNYTSWNASLHSGDPADCSVSYSATTQILNLSWSYGAGNDSRENTSLSYQVDLREVLPEWVTVGFSAATGANVERHILQYWEFNSSLNIVKKSKDNSTETKLAVGLIVPLGVLVLGGIVAFGVFLRRKRKPKQKSSETVTLTSINDDLERGAGPKRFSYGDLVSATNNFSGDRKLGEGGFGCVYKGYLAREGMAVAVKKISQGSKQGKKEYITEVKIISSLRHRNLVQLIGWCHDQTQFLLVYEFMPNGSLDSHLFGKKSCLEWGLRYKIVTGLASALLYLHEEWEQCVVHRDIKTSNIMLDSGFNVKLGDFGLARLMDHELGPQTTGLAGTLGYLAPEYVTTGKASKESDVYSFGVVALEIACGRKAMDSVDPNSDLGLVQWVWDLLEKGELLSGVDQKLNKEFDGKQVECLMTVGLWCAHPDRSLRPSIRQAIQVLKFEGAAPNLPKKMPVAMYYAAPDVPELSSGSGGASLTYTSIDLVR</sequence>
<dbReference type="FunFam" id="3.30.200.20:FF:000168">
    <property type="entry name" value="L-type lectin-domain containing receptor kinase IX.1"/>
    <property type="match status" value="1"/>
</dbReference>
<organism evidence="28 29">
    <name type="scientific">Lactuca virosa</name>
    <dbReference type="NCBI Taxonomy" id="75947"/>
    <lineage>
        <taxon>Eukaryota</taxon>
        <taxon>Viridiplantae</taxon>
        <taxon>Streptophyta</taxon>
        <taxon>Embryophyta</taxon>
        <taxon>Tracheophyta</taxon>
        <taxon>Spermatophyta</taxon>
        <taxon>Magnoliopsida</taxon>
        <taxon>eudicotyledons</taxon>
        <taxon>Gunneridae</taxon>
        <taxon>Pentapetalae</taxon>
        <taxon>asterids</taxon>
        <taxon>campanulids</taxon>
        <taxon>Asterales</taxon>
        <taxon>Asteraceae</taxon>
        <taxon>Cichorioideae</taxon>
        <taxon>Cichorieae</taxon>
        <taxon>Lactucinae</taxon>
        <taxon>Lactuca</taxon>
    </lineage>
</organism>
<dbReference type="Proteomes" id="UP001157418">
    <property type="component" value="Unassembled WGS sequence"/>
</dbReference>
<evidence type="ECO:0000256" key="24">
    <source>
        <dbReference type="ARBA" id="ARBA00063357"/>
    </source>
</evidence>
<evidence type="ECO:0000256" key="23">
    <source>
        <dbReference type="ARBA" id="ARBA00058818"/>
    </source>
</evidence>
<evidence type="ECO:0000256" key="26">
    <source>
        <dbReference type="SAM" id="Phobius"/>
    </source>
</evidence>
<dbReference type="InterPro" id="IPR013320">
    <property type="entry name" value="ConA-like_dom_sf"/>
</dbReference>
<keyword evidence="18 26" id="KW-1133">Transmembrane helix</keyword>
<dbReference type="GO" id="GO:0004674">
    <property type="term" value="F:protein serine/threonine kinase activity"/>
    <property type="evidence" value="ECO:0007669"/>
    <property type="project" value="UniProtKB-KW"/>
</dbReference>
<dbReference type="AlphaFoldDB" id="A0AAU9NHQ7"/>
<evidence type="ECO:0000256" key="3">
    <source>
        <dbReference type="ARBA" id="ARBA00010217"/>
    </source>
</evidence>
<keyword evidence="17 25" id="KW-0067">ATP-binding</keyword>
<evidence type="ECO:0000256" key="8">
    <source>
        <dbReference type="ARBA" id="ARBA00022723"/>
    </source>
</evidence>
<evidence type="ECO:0000256" key="11">
    <source>
        <dbReference type="ARBA" id="ARBA00022737"/>
    </source>
</evidence>
<dbReference type="CDD" id="cd14066">
    <property type="entry name" value="STKc_IRAK"/>
    <property type="match status" value="1"/>
</dbReference>
<keyword evidence="4" id="KW-1003">Cell membrane</keyword>
<keyword evidence="16" id="KW-0862">Zinc</keyword>
<dbReference type="Gene3D" id="3.30.200.20">
    <property type="entry name" value="Phosphorylase Kinase, domain 1"/>
    <property type="match status" value="1"/>
</dbReference>
<dbReference type="Gene3D" id="2.60.120.200">
    <property type="match status" value="1"/>
</dbReference>
<dbReference type="SUPFAM" id="SSF57889">
    <property type="entry name" value="Cysteine-rich domain"/>
    <property type="match status" value="4"/>
</dbReference>
<dbReference type="Pfam" id="PF00139">
    <property type="entry name" value="Lectin_legB"/>
    <property type="match status" value="1"/>
</dbReference>
<evidence type="ECO:0000256" key="14">
    <source>
        <dbReference type="ARBA" id="ARBA00022777"/>
    </source>
</evidence>
<dbReference type="GO" id="GO:0002229">
    <property type="term" value="P:defense response to oomycetes"/>
    <property type="evidence" value="ECO:0007669"/>
    <property type="project" value="UniProtKB-ARBA"/>
</dbReference>
<name>A0AAU9NHQ7_9ASTR</name>
<evidence type="ECO:0000256" key="18">
    <source>
        <dbReference type="ARBA" id="ARBA00022989"/>
    </source>
</evidence>
<evidence type="ECO:0000256" key="12">
    <source>
        <dbReference type="ARBA" id="ARBA00022741"/>
    </source>
</evidence>
<comment type="function">
    <text evidence="23">Promotes hydrogen peroxide H(2)O(2) production and cell death.</text>
</comment>
<dbReference type="FunFam" id="1.10.510.10:FF:000240">
    <property type="entry name" value="Lectin-domain containing receptor kinase A4.3"/>
    <property type="match status" value="1"/>
</dbReference>
<keyword evidence="6" id="KW-0808">Transferase</keyword>
<evidence type="ECO:0000256" key="19">
    <source>
        <dbReference type="ARBA" id="ARBA00023136"/>
    </source>
</evidence>
<evidence type="ECO:0000256" key="2">
    <source>
        <dbReference type="ARBA" id="ARBA00008536"/>
    </source>
</evidence>
<feature type="transmembrane region" description="Helical" evidence="26">
    <location>
        <begin position="770"/>
        <end position="793"/>
    </location>
</feature>
<dbReference type="Pfam" id="PF03107">
    <property type="entry name" value="C1_2"/>
    <property type="match status" value="5"/>
</dbReference>
<evidence type="ECO:0000256" key="13">
    <source>
        <dbReference type="ARBA" id="ARBA00022771"/>
    </source>
</evidence>
<keyword evidence="9" id="KW-0732">Signal</keyword>
<evidence type="ECO:0000256" key="20">
    <source>
        <dbReference type="ARBA" id="ARBA00023170"/>
    </source>
</evidence>
<dbReference type="InterPro" id="IPR000719">
    <property type="entry name" value="Prot_kinase_dom"/>
</dbReference>
<comment type="similarity">
    <text evidence="3">In the C-terminal section; belongs to the protein kinase superfamily. Ser/Thr protein kinase family.</text>
</comment>
<evidence type="ECO:0000256" key="21">
    <source>
        <dbReference type="ARBA" id="ARBA00023180"/>
    </source>
</evidence>
<dbReference type="GO" id="GO:0005524">
    <property type="term" value="F:ATP binding"/>
    <property type="evidence" value="ECO:0007669"/>
    <property type="project" value="UniProtKB-UniRule"/>
</dbReference>
<dbReference type="InterPro" id="IPR050528">
    <property type="entry name" value="L-type_Lectin-RKs"/>
</dbReference>
<dbReference type="InterPro" id="IPR001965">
    <property type="entry name" value="Znf_PHD"/>
</dbReference>
<evidence type="ECO:0000256" key="17">
    <source>
        <dbReference type="ARBA" id="ARBA00022840"/>
    </source>
</evidence>
<dbReference type="Gene3D" id="3.30.60.20">
    <property type="match status" value="1"/>
</dbReference>
<keyword evidence="21" id="KW-0325">Glycoprotein</keyword>
<comment type="caution">
    <text evidence="28">The sequence shown here is derived from an EMBL/GenBank/DDBJ whole genome shotgun (WGS) entry which is preliminary data.</text>
</comment>
<dbReference type="CDD" id="cd15489">
    <property type="entry name" value="PHD_SF"/>
    <property type="match status" value="1"/>
</dbReference>
<dbReference type="InterPro" id="IPR000985">
    <property type="entry name" value="Lectin_LegA_CS"/>
</dbReference>
<keyword evidence="8" id="KW-0479">Metal-binding</keyword>
<comment type="subunit">
    <text evidence="24">Interacts with ABCG40.</text>
</comment>
<reference evidence="28 29" key="1">
    <citation type="submission" date="2022-01" db="EMBL/GenBank/DDBJ databases">
        <authorList>
            <person name="Xiong W."/>
            <person name="Schranz E."/>
        </authorList>
    </citation>
    <scope>NUCLEOTIDE SEQUENCE [LARGE SCALE GENOMIC DNA]</scope>
</reference>
<keyword evidence="20" id="KW-0675">Receptor</keyword>
<dbReference type="SUPFAM" id="SSF56112">
    <property type="entry name" value="Protein kinase-like (PK-like)"/>
    <property type="match status" value="1"/>
</dbReference>
<dbReference type="InterPro" id="IPR046349">
    <property type="entry name" value="C1-like_sf"/>
</dbReference>
<gene>
    <name evidence="28" type="ORF">LVIROSA_LOCUS23683</name>
</gene>
<feature type="binding site" evidence="25">
    <location>
        <position position="867"/>
    </location>
    <ligand>
        <name>ATP</name>
        <dbReference type="ChEBI" id="CHEBI:30616"/>
    </ligand>
</feature>
<keyword evidence="19 26" id="KW-0472">Membrane</keyword>
<evidence type="ECO:0000256" key="5">
    <source>
        <dbReference type="ARBA" id="ARBA00022527"/>
    </source>
</evidence>
<accession>A0AAU9NHQ7</accession>
<protein>
    <recommendedName>
        <fullName evidence="27">Protein kinase domain-containing protein</fullName>
    </recommendedName>
</protein>
<keyword evidence="14" id="KW-0418">Kinase</keyword>
<evidence type="ECO:0000256" key="4">
    <source>
        <dbReference type="ARBA" id="ARBA00022475"/>
    </source>
</evidence>
<dbReference type="InterPro" id="IPR011009">
    <property type="entry name" value="Kinase-like_dom_sf"/>
</dbReference>
<dbReference type="SUPFAM" id="SSF49899">
    <property type="entry name" value="Concanavalin A-like lectins/glucanases"/>
    <property type="match status" value="1"/>
</dbReference>
<keyword evidence="11" id="KW-0677">Repeat</keyword>
<dbReference type="SMART" id="SM00220">
    <property type="entry name" value="S_TKc"/>
    <property type="match status" value="1"/>
</dbReference>
<dbReference type="InterPro" id="IPR001220">
    <property type="entry name" value="Legume_lectin_dom"/>
</dbReference>
<proteinExistence type="inferred from homology"/>
<evidence type="ECO:0000256" key="7">
    <source>
        <dbReference type="ARBA" id="ARBA00022692"/>
    </source>
</evidence>
<keyword evidence="15" id="KW-0611">Plant defense</keyword>
<dbReference type="PROSITE" id="PS00108">
    <property type="entry name" value="PROTEIN_KINASE_ST"/>
    <property type="match status" value="1"/>
</dbReference>
<keyword evidence="13" id="KW-0863">Zinc-finger</keyword>
<dbReference type="InterPro" id="IPR008271">
    <property type="entry name" value="Ser/Thr_kinase_AS"/>
</dbReference>
<keyword evidence="5" id="KW-0723">Serine/threonine-protein kinase</keyword>
<comment type="similarity">
    <text evidence="2">In the N-terminal section; belongs to the leguminous lectin family.</text>
</comment>
<dbReference type="PROSITE" id="PS00308">
    <property type="entry name" value="LECTIN_LEGUME_ALPHA"/>
    <property type="match status" value="1"/>
</dbReference>
<dbReference type="Pfam" id="PF00069">
    <property type="entry name" value="Pkinase"/>
    <property type="match status" value="1"/>
</dbReference>
<evidence type="ECO:0000256" key="25">
    <source>
        <dbReference type="PROSITE-ProRule" id="PRU10141"/>
    </source>
</evidence>
<evidence type="ECO:0000256" key="22">
    <source>
        <dbReference type="ARBA" id="ARBA00058054"/>
    </source>
</evidence>
<comment type="function">
    <text evidence="22">Involved in resistance response to the pathogenic oomycetes Phytophthora infestans and Phytophthora capsici.</text>
</comment>
<evidence type="ECO:0000256" key="15">
    <source>
        <dbReference type="ARBA" id="ARBA00022821"/>
    </source>
</evidence>
<dbReference type="PROSITE" id="PS00107">
    <property type="entry name" value="PROTEIN_KINASE_ATP"/>
    <property type="match status" value="1"/>
</dbReference>
<keyword evidence="7 26" id="KW-0812">Transmembrane</keyword>
<evidence type="ECO:0000256" key="9">
    <source>
        <dbReference type="ARBA" id="ARBA00022729"/>
    </source>
</evidence>
<comment type="subcellular location">
    <subcellularLocation>
        <location evidence="1">Cell membrane</location>
        <topology evidence="1">Single-pass type I membrane protein</topology>
    </subcellularLocation>
</comment>
<dbReference type="PANTHER" id="PTHR27007">
    <property type="match status" value="1"/>
</dbReference>
<evidence type="ECO:0000256" key="1">
    <source>
        <dbReference type="ARBA" id="ARBA00004251"/>
    </source>
</evidence>
<keyword evidence="29" id="KW-1185">Reference proteome</keyword>
<dbReference type="GO" id="GO:0009626">
    <property type="term" value="P:plant-type hypersensitive response"/>
    <property type="evidence" value="ECO:0007669"/>
    <property type="project" value="UniProtKB-ARBA"/>
</dbReference>
<feature type="domain" description="Protein kinase" evidence="27">
    <location>
        <begin position="837"/>
        <end position="1115"/>
    </location>
</feature>
<evidence type="ECO:0000256" key="6">
    <source>
        <dbReference type="ARBA" id="ARBA00022679"/>
    </source>
</evidence>
<dbReference type="GO" id="GO:0005886">
    <property type="term" value="C:plasma membrane"/>
    <property type="evidence" value="ECO:0007669"/>
    <property type="project" value="UniProtKB-SubCell"/>
</dbReference>
<keyword evidence="12 25" id="KW-0547">Nucleotide-binding</keyword>
<dbReference type="FunFam" id="2.60.120.200:FF:000103">
    <property type="entry name" value="L-type lectin-domain containing receptor kinase IX.1"/>
    <property type="match status" value="1"/>
</dbReference>
<dbReference type="Gene3D" id="1.10.510.10">
    <property type="entry name" value="Transferase(Phosphotransferase) domain 1"/>
    <property type="match status" value="1"/>
</dbReference>
<keyword evidence="10" id="KW-0430">Lectin</keyword>
<dbReference type="CDD" id="cd06899">
    <property type="entry name" value="lectin_legume_LecRK_Arcelin_ConA"/>
    <property type="match status" value="1"/>
</dbReference>
<evidence type="ECO:0000313" key="28">
    <source>
        <dbReference type="EMBL" id="CAH1437350.1"/>
    </source>
</evidence>
<dbReference type="EMBL" id="CAKMRJ010004445">
    <property type="protein sequence ID" value="CAH1437350.1"/>
    <property type="molecule type" value="Genomic_DNA"/>
</dbReference>
<evidence type="ECO:0000256" key="16">
    <source>
        <dbReference type="ARBA" id="ARBA00022833"/>
    </source>
</evidence>
<dbReference type="PROSITE" id="PS50011">
    <property type="entry name" value="PROTEIN_KINASE_DOM"/>
    <property type="match status" value="1"/>
</dbReference>
<evidence type="ECO:0000313" key="29">
    <source>
        <dbReference type="Proteomes" id="UP001157418"/>
    </source>
</evidence>
<dbReference type="InterPro" id="IPR017441">
    <property type="entry name" value="Protein_kinase_ATP_BS"/>
</dbReference>
<dbReference type="InterPro" id="IPR004146">
    <property type="entry name" value="DC1"/>
</dbReference>
<dbReference type="SMART" id="SM00249">
    <property type="entry name" value="PHD"/>
    <property type="match status" value="2"/>
</dbReference>
<evidence type="ECO:0000259" key="27">
    <source>
        <dbReference type="PROSITE" id="PS50011"/>
    </source>
</evidence>